<dbReference type="PANTHER" id="PTHR42978">
    <property type="entry name" value="QUORUM-QUENCHING LACTONASE YTNP-RELATED-RELATED"/>
    <property type="match status" value="1"/>
</dbReference>
<dbReference type="CDD" id="cd07730">
    <property type="entry name" value="metallo-hydrolase-like_MBL-fold"/>
    <property type="match status" value="1"/>
</dbReference>
<dbReference type="InterPro" id="IPR036866">
    <property type="entry name" value="RibonucZ/Hydroxyglut_hydro"/>
</dbReference>
<reference evidence="7" key="1">
    <citation type="journal article" date="2012" name="PLoS Genet.">
        <title>The genomes of the fungal plant pathogens Cladosporium fulvum and Dothistroma septosporum reveal adaptation to different hosts and lifestyles but also signatures of common ancestry.</title>
        <authorList>
            <person name="de Wit P.J.G.M."/>
            <person name="van der Burgt A."/>
            <person name="Oekmen B."/>
            <person name="Stergiopoulos I."/>
            <person name="Abd-Elsalam K.A."/>
            <person name="Aerts A.L."/>
            <person name="Bahkali A.H."/>
            <person name="Beenen H.G."/>
            <person name="Chettri P."/>
            <person name="Cox M.P."/>
            <person name="Datema E."/>
            <person name="de Vries R.P."/>
            <person name="Dhillon B."/>
            <person name="Ganley A.R."/>
            <person name="Griffiths S.A."/>
            <person name="Guo Y."/>
            <person name="Hamelin R.C."/>
            <person name="Henrissat B."/>
            <person name="Kabir M.S."/>
            <person name="Jashni M.K."/>
            <person name="Kema G."/>
            <person name="Klaubauf S."/>
            <person name="Lapidus A."/>
            <person name="Levasseur A."/>
            <person name="Lindquist E."/>
            <person name="Mehrabi R."/>
            <person name="Ohm R.A."/>
            <person name="Owen T.J."/>
            <person name="Salamov A."/>
            <person name="Schwelm A."/>
            <person name="Schijlen E."/>
            <person name="Sun H."/>
            <person name="van den Burg H.A."/>
            <person name="van Ham R.C.H.J."/>
            <person name="Zhang S."/>
            <person name="Goodwin S.B."/>
            <person name="Grigoriev I.V."/>
            <person name="Collemare J."/>
            <person name="Bradshaw R.E."/>
        </authorList>
    </citation>
    <scope>NUCLEOTIDE SEQUENCE [LARGE SCALE GENOMIC DNA]</scope>
    <source>
        <strain evidence="7">NZE10 / CBS 128990</strain>
    </source>
</reference>
<evidence type="ECO:0000256" key="4">
    <source>
        <dbReference type="ARBA" id="ARBA00022833"/>
    </source>
</evidence>
<proteinExistence type="inferred from homology"/>
<reference evidence="6 7" key="2">
    <citation type="journal article" date="2012" name="PLoS Pathog.">
        <title>Diverse lifestyles and strategies of plant pathogenesis encoded in the genomes of eighteen Dothideomycetes fungi.</title>
        <authorList>
            <person name="Ohm R.A."/>
            <person name="Feau N."/>
            <person name="Henrissat B."/>
            <person name="Schoch C.L."/>
            <person name="Horwitz B.A."/>
            <person name="Barry K.W."/>
            <person name="Condon B.J."/>
            <person name="Copeland A.C."/>
            <person name="Dhillon B."/>
            <person name="Glaser F."/>
            <person name="Hesse C.N."/>
            <person name="Kosti I."/>
            <person name="LaButti K."/>
            <person name="Lindquist E.A."/>
            <person name="Lucas S."/>
            <person name="Salamov A.A."/>
            <person name="Bradshaw R.E."/>
            <person name="Ciuffetti L."/>
            <person name="Hamelin R.C."/>
            <person name="Kema G.H.J."/>
            <person name="Lawrence C."/>
            <person name="Scott J.A."/>
            <person name="Spatafora J.W."/>
            <person name="Turgeon B.G."/>
            <person name="de Wit P.J.G.M."/>
            <person name="Zhong S."/>
            <person name="Goodwin S.B."/>
            <person name="Grigoriev I.V."/>
        </authorList>
    </citation>
    <scope>NUCLEOTIDE SEQUENCE [LARGE SCALE GENOMIC DNA]</scope>
    <source>
        <strain evidence="7">NZE10 / CBS 128990</strain>
    </source>
</reference>
<dbReference type="SMART" id="SM00849">
    <property type="entry name" value="Lactamase_B"/>
    <property type="match status" value="1"/>
</dbReference>
<dbReference type="OMA" id="TRWGFLN"/>
<evidence type="ECO:0000259" key="5">
    <source>
        <dbReference type="SMART" id="SM00849"/>
    </source>
</evidence>
<feature type="domain" description="Metallo-beta-lactamase" evidence="5">
    <location>
        <begin position="56"/>
        <end position="269"/>
    </location>
</feature>
<dbReference type="Gene3D" id="3.60.15.10">
    <property type="entry name" value="Ribonuclease Z/Hydroxyacylglutathione hydrolase-like"/>
    <property type="match status" value="1"/>
</dbReference>
<dbReference type="GO" id="GO:0046872">
    <property type="term" value="F:metal ion binding"/>
    <property type="evidence" value="ECO:0007669"/>
    <property type="project" value="UniProtKB-KW"/>
</dbReference>
<comment type="similarity">
    <text evidence="1">Belongs to the metallo-beta-lactamase superfamily.</text>
</comment>
<evidence type="ECO:0000313" key="6">
    <source>
        <dbReference type="EMBL" id="EME40429.1"/>
    </source>
</evidence>
<organism evidence="6 7">
    <name type="scientific">Dothistroma septosporum (strain NZE10 / CBS 128990)</name>
    <name type="common">Red band needle blight fungus</name>
    <name type="synonym">Mycosphaerella pini</name>
    <dbReference type="NCBI Taxonomy" id="675120"/>
    <lineage>
        <taxon>Eukaryota</taxon>
        <taxon>Fungi</taxon>
        <taxon>Dikarya</taxon>
        <taxon>Ascomycota</taxon>
        <taxon>Pezizomycotina</taxon>
        <taxon>Dothideomycetes</taxon>
        <taxon>Dothideomycetidae</taxon>
        <taxon>Mycosphaerellales</taxon>
        <taxon>Mycosphaerellaceae</taxon>
        <taxon>Dothistroma</taxon>
    </lineage>
</organism>
<keyword evidence="4" id="KW-0862">Zinc</keyword>
<evidence type="ECO:0000256" key="1">
    <source>
        <dbReference type="ARBA" id="ARBA00007749"/>
    </source>
</evidence>
<dbReference type="AlphaFoldDB" id="N1PE88"/>
<dbReference type="EMBL" id="KB446543">
    <property type="protein sequence ID" value="EME40429.1"/>
    <property type="molecule type" value="Genomic_DNA"/>
</dbReference>
<name>N1PE88_DOTSN</name>
<sequence length="388" mass="42704">MASKDDIQPVPGPALNIPPSDSIVEVSIINTTTDLVSTTRSYGKPSIPGHTYSNLPTFAFLLHHVPSGKHVLYDLGARKDWWNWSPKNYKYIMAEQPAIRVTKNINEVLSDGGFDPDTVDTIIWSHFHFDHTGDASLFPRTTEIVVGEGFSKAFLPGYPTDPDAAMLDSDVQGHDVREIHFVDELRIGGLRAHDFFGDGSFYLLDTPGHCPAHMSALARTTPDTFVCFGGDICHLASMWRPTQHVPMPSTIPPSVPMDSKFPSSCPCSVFTACHPGPNPRTTPYHQVTDKEGSLYMDPVSAQNSVDRMKEFDASENVLICIAHDPGLLPVLDFFPDGMINDWKAEGYKEATAWGFLNEMPVDGKAGRPLLVDGLVRDGKTLRSATEVH</sequence>
<evidence type="ECO:0000256" key="2">
    <source>
        <dbReference type="ARBA" id="ARBA00022723"/>
    </source>
</evidence>
<dbReference type="HOGENOM" id="CLU_030571_1_0_1"/>
<keyword evidence="7" id="KW-1185">Reference proteome</keyword>
<dbReference type="InterPro" id="IPR001279">
    <property type="entry name" value="Metallo-B-lactamas"/>
</dbReference>
<dbReference type="SUPFAM" id="SSF56281">
    <property type="entry name" value="Metallo-hydrolase/oxidoreductase"/>
    <property type="match status" value="1"/>
</dbReference>
<gene>
    <name evidence="6" type="ORF">DOTSEDRAFT_177407</name>
</gene>
<dbReference type="GO" id="GO:0016787">
    <property type="term" value="F:hydrolase activity"/>
    <property type="evidence" value="ECO:0007669"/>
    <property type="project" value="UniProtKB-KW"/>
</dbReference>
<dbReference type="Pfam" id="PF00753">
    <property type="entry name" value="Lactamase_B"/>
    <property type="match status" value="1"/>
</dbReference>
<dbReference type="InterPro" id="IPR051013">
    <property type="entry name" value="MBL_superfamily_lactonases"/>
</dbReference>
<evidence type="ECO:0000313" key="7">
    <source>
        <dbReference type="Proteomes" id="UP000016933"/>
    </source>
</evidence>
<dbReference type="OrthoDB" id="10250730at2759"/>
<dbReference type="Proteomes" id="UP000016933">
    <property type="component" value="Unassembled WGS sequence"/>
</dbReference>
<dbReference type="STRING" id="675120.N1PE88"/>
<evidence type="ECO:0000256" key="3">
    <source>
        <dbReference type="ARBA" id="ARBA00022801"/>
    </source>
</evidence>
<accession>N1PE88</accession>
<protein>
    <recommendedName>
        <fullName evidence="5">Metallo-beta-lactamase domain-containing protein</fullName>
    </recommendedName>
</protein>
<dbReference type="eggNOG" id="ENOG502S1A6">
    <property type="taxonomic scope" value="Eukaryota"/>
</dbReference>
<dbReference type="PANTHER" id="PTHR42978:SF5">
    <property type="entry name" value="METALLO-BETA-LACTAMASE DOMAIN-CONTAINING PROTEIN"/>
    <property type="match status" value="1"/>
</dbReference>
<keyword evidence="2" id="KW-0479">Metal-binding</keyword>
<keyword evidence="3" id="KW-0378">Hydrolase</keyword>